<sequence>MTDKTNSPHSLWAKIIYFPLAILACCELAFWATLETLPILQKAALEIDPGGLFYALSFLLPFVLWPIYAVISAIACFWAFFSLRHSARLLKLVTVMLAVLSVAFFYQIFCWI</sequence>
<dbReference type="HOGENOM" id="CLU_2143710_0_0_6"/>
<feature type="transmembrane region" description="Helical" evidence="1">
    <location>
        <begin position="92"/>
        <end position="109"/>
    </location>
</feature>
<evidence type="ECO:0000256" key="1">
    <source>
        <dbReference type="SAM" id="Phobius"/>
    </source>
</evidence>
<dbReference type="Proteomes" id="UP000019089">
    <property type="component" value="Chromosome"/>
</dbReference>
<feature type="transmembrane region" description="Helical" evidence="1">
    <location>
        <begin position="52"/>
        <end position="80"/>
    </location>
</feature>
<gene>
    <name evidence="2" type="ORF">N018_12200</name>
</gene>
<accession>W0MYR4</accession>
<dbReference type="PROSITE" id="PS51257">
    <property type="entry name" value="PROKAR_LIPOPROTEIN"/>
    <property type="match status" value="1"/>
</dbReference>
<evidence type="ECO:0000313" key="2">
    <source>
        <dbReference type="EMBL" id="AHG43572.1"/>
    </source>
</evidence>
<keyword evidence="1" id="KW-0472">Membrane</keyword>
<name>W0MYR4_PSESX</name>
<dbReference type="EMBL" id="CP007014">
    <property type="protein sequence ID" value="AHG43572.1"/>
    <property type="molecule type" value="Genomic_DNA"/>
</dbReference>
<dbReference type="AlphaFoldDB" id="W0MYR4"/>
<evidence type="ECO:0000313" key="3">
    <source>
        <dbReference type="Proteomes" id="UP000019089"/>
    </source>
</evidence>
<keyword evidence="1" id="KW-1133">Transmembrane helix</keyword>
<dbReference type="KEGG" id="psyr:N018_12200"/>
<keyword evidence="1" id="KW-0812">Transmembrane</keyword>
<protein>
    <submittedName>
        <fullName evidence="2">Uncharacterized protein</fullName>
    </submittedName>
</protein>
<proteinExistence type="predicted"/>
<reference evidence="2 3" key="1">
    <citation type="submission" date="2013-12" db="EMBL/GenBank/DDBJ databases">
        <title>Interactions Between Genome Architecture and Virulence Genes in Pseudomonas syringae, strain CC1557 as a model.</title>
        <authorList>
            <person name="Baltrus D."/>
            <person name="Hockett K."/>
            <person name="Karlsrud E."/>
            <person name="Dougherty K."/>
            <person name="Nishimura M."/>
        </authorList>
    </citation>
    <scope>NUCLEOTIDE SEQUENCE [LARGE SCALE GENOMIC DNA]</scope>
    <source>
        <strain evidence="2 3">CC1557</strain>
    </source>
</reference>
<feature type="transmembrane region" description="Helical" evidence="1">
    <location>
        <begin position="12"/>
        <end position="32"/>
    </location>
</feature>
<organism evidence="2 3">
    <name type="scientific">Pseudomonas syringae CC1557</name>
    <dbReference type="NCBI Taxonomy" id="1357279"/>
    <lineage>
        <taxon>Bacteria</taxon>
        <taxon>Pseudomonadati</taxon>
        <taxon>Pseudomonadota</taxon>
        <taxon>Gammaproteobacteria</taxon>
        <taxon>Pseudomonadales</taxon>
        <taxon>Pseudomonadaceae</taxon>
        <taxon>Pseudomonas</taxon>
        <taxon>Pseudomonas syringae</taxon>
    </lineage>
</organism>